<evidence type="ECO:0000256" key="1">
    <source>
        <dbReference type="ARBA" id="ARBA00008766"/>
    </source>
</evidence>
<evidence type="ECO:0000256" key="3">
    <source>
        <dbReference type="ARBA" id="ARBA00022801"/>
    </source>
</evidence>
<protein>
    <recommendedName>
        <fullName evidence="11">Creatinase N-terminal domain-containing protein</fullName>
    </recommendedName>
</protein>
<evidence type="ECO:0000256" key="4">
    <source>
        <dbReference type="SAM" id="MobiDB-lite"/>
    </source>
</evidence>
<sequence length="593" mass="64715">MSPTLDKLRRAFAGLAPRVLDAELRIQSSSSVARVSALLVESEDAHGSEYVSSRDMRRTFVSGFDGSAGTALITHDHAYLWTDGRYFLQAEHQLSKDWTLMRQGQKDVPTVEEWVEANLHAGDALAIDPLLTSVATARRLVTSASKSNASVVCCEWGANVVDQVWADAQPARVPSDLQVLGEQFTGASVATKLSNVLDLAKKHATAIVLTALDDIAWLFNIRGSDVEFNPVVMAYALVTVTSATLFVDAQALTPDVLAHFGSHIEAYAASVPKDTASILVDPAQCNVAVFSAIPPALRKEAPSIVLRHKAIKNPVEIQGMKSAHIRDGAAQVRFFHWLQEAVTSGQVITEVSADKKQQQFRRQMADDEATCGRVTTDQMYLNDSGAQYLDGTTDVTRTVHLGQPTAHEVHCFTHVLKAHIALATSAYGKFCTFETITLIPIQRKLIDVTELTAHEIAWVDTYHADVRAKLSPLLEGGALAYLEHETRPLDLHDDDGDVTDDDDNDDDDNRKSQAIILARLKPVGAVATDGMASKYSDTFTPPLERLMTEKEFRVAIGAINQTVADYFPCMCCVVYAYVGYALTCGLILCCARP</sequence>
<dbReference type="EMBL" id="QUTC01005271">
    <property type="protein sequence ID" value="RHY59188.1"/>
    <property type="molecule type" value="Genomic_DNA"/>
</dbReference>
<dbReference type="InterPro" id="IPR036005">
    <property type="entry name" value="Creatinase/aminopeptidase-like"/>
</dbReference>
<dbReference type="Gene3D" id="3.40.350.10">
    <property type="entry name" value="Creatinase/prolidase N-terminal domain"/>
    <property type="match status" value="2"/>
</dbReference>
<feature type="transmembrane region" description="Helical" evidence="5">
    <location>
        <begin position="574"/>
        <end position="591"/>
    </location>
</feature>
<keyword evidence="3" id="KW-0378">Hydrolase</keyword>
<dbReference type="Gene3D" id="3.90.230.10">
    <property type="entry name" value="Creatinase/methionine aminopeptidase superfamily"/>
    <property type="match status" value="2"/>
</dbReference>
<reference evidence="9 10" key="1">
    <citation type="submission" date="2018-08" db="EMBL/GenBank/DDBJ databases">
        <title>Aphanomyces genome sequencing and annotation.</title>
        <authorList>
            <person name="Minardi D."/>
            <person name="Oidtmann B."/>
            <person name="Van Der Giezen M."/>
            <person name="Studholme D.J."/>
        </authorList>
    </citation>
    <scope>NUCLEOTIDE SEQUENCE [LARGE SCALE GENOMIC DNA]</scope>
    <source>
        <strain evidence="9 10">SA</strain>
    </source>
</reference>
<evidence type="ECO:0000256" key="5">
    <source>
        <dbReference type="SAM" id="Phobius"/>
    </source>
</evidence>
<evidence type="ECO:0000259" key="8">
    <source>
        <dbReference type="Pfam" id="PF16188"/>
    </source>
</evidence>
<dbReference type="Pfam" id="PF16189">
    <property type="entry name" value="Creatinase_N_2"/>
    <property type="match status" value="1"/>
</dbReference>
<feature type="non-terminal residue" evidence="9">
    <location>
        <position position="593"/>
    </location>
</feature>
<feature type="domain" description="Peptidase M24 C-terminal" evidence="8">
    <location>
        <begin position="429"/>
        <end position="489"/>
    </location>
</feature>
<keyword evidence="5" id="KW-1133">Transmembrane helix</keyword>
<accession>A0A397D5N0</accession>
<dbReference type="VEuPathDB" id="FungiDB:H257_07180"/>
<feature type="domain" description="Creatinase N-terminal" evidence="7">
    <location>
        <begin position="36"/>
        <end position="145"/>
    </location>
</feature>
<dbReference type="Pfam" id="PF00557">
    <property type="entry name" value="Peptidase_M24"/>
    <property type="match status" value="1"/>
</dbReference>
<dbReference type="Proteomes" id="UP000265716">
    <property type="component" value="Unassembled WGS sequence"/>
</dbReference>
<dbReference type="GO" id="GO:0046872">
    <property type="term" value="F:metal ion binding"/>
    <property type="evidence" value="ECO:0007669"/>
    <property type="project" value="UniProtKB-KW"/>
</dbReference>
<dbReference type="InterPro" id="IPR029149">
    <property type="entry name" value="Creatin/AminoP/Spt16_N"/>
</dbReference>
<dbReference type="InterPro" id="IPR050422">
    <property type="entry name" value="X-Pro_aminopeptidase_P"/>
</dbReference>
<dbReference type="PANTHER" id="PTHR43763">
    <property type="entry name" value="XAA-PRO AMINOPEPTIDASE 1"/>
    <property type="match status" value="1"/>
</dbReference>
<dbReference type="Pfam" id="PF16188">
    <property type="entry name" value="Peptidase_M24_C"/>
    <property type="match status" value="1"/>
</dbReference>
<evidence type="ECO:0000259" key="7">
    <source>
        <dbReference type="Pfam" id="PF01321"/>
    </source>
</evidence>
<evidence type="ECO:0000256" key="2">
    <source>
        <dbReference type="ARBA" id="ARBA00022723"/>
    </source>
</evidence>
<evidence type="ECO:0008006" key="11">
    <source>
        <dbReference type="Google" id="ProtNLM"/>
    </source>
</evidence>
<dbReference type="Pfam" id="PF01321">
    <property type="entry name" value="Creatinase_N"/>
    <property type="match status" value="1"/>
</dbReference>
<feature type="domain" description="Peptidase M24" evidence="6">
    <location>
        <begin position="320"/>
        <end position="424"/>
    </location>
</feature>
<evidence type="ECO:0000259" key="6">
    <source>
        <dbReference type="Pfam" id="PF00557"/>
    </source>
</evidence>
<evidence type="ECO:0000313" key="9">
    <source>
        <dbReference type="EMBL" id="RHY59188.1"/>
    </source>
</evidence>
<dbReference type="GO" id="GO:0016787">
    <property type="term" value="F:hydrolase activity"/>
    <property type="evidence" value="ECO:0007669"/>
    <property type="project" value="UniProtKB-KW"/>
</dbReference>
<keyword evidence="5" id="KW-0812">Transmembrane</keyword>
<keyword evidence="2" id="KW-0479">Metal-binding</keyword>
<feature type="compositionally biased region" description="Acidic residues" evidence="4">
    <location>
        <begin position="492"/>
        <end position="507"/>
    </location>
</feature>
<feature type="region of interest" description="Disordered" evidence="4">
    <location>
        <begin position="490"/>
        <end position="509"/>
    </location>
</feature>
<name>A0A397D5N0_APHAT</name>
<comment type="similarity">
    <text evidence="1">Belongs to the peptidase M24B family.</text>
</comment>
<gene>
    <name evidence="9" type="ORF">DYB38_002498</name>
</gene>
<dbReference type="FunFam" id="3.40.350.10:FF:000003">
    <property type="entry name" value="Xaa-pro aminopeptidase P"/>
    <property type="match status" value="1"/>
</dbReference>
<proteinExistence type="inferred from homology"/>
<dbReference type="GO" id="GO:0005737">
    <property type="term" value="C:cytoplasm"/>
    <property type="evidence" value="ECO:0007669"/>
    <property type="project" value="UniProtKB-ARBA"/>
</dbReference>
<dbReference type="AlphaFoldDB" id="A0A397D5N0"/>
<organism evidence="9 10">
    <name type="scientific">Aphanomyces astaci</name>
    <name type="common">Crayfish plague agent</name>
    <dbReference type="NCBI Taxonomy" id="112090"/>
    <lineage>
        <taxon>Eukaryota</taxon>
        <taxon>Sar</taxon>
        <taxon>Stramenopiles</taxon>
        <taxon>Oomycota</taxon>
        <taxon>Saprolegniomycetes</taxon>
        <taxon>Saprolegniales</taxon>
        <taxon>Verrucalvaceae</taxon>
        <taxon>Aphanomyces</taxon>
    </lineage>
</organism>
<evidence type="ECO:0000313" key="10">
    <source>
        <dbReference type="Proteomes" id="UP000265716"/>
    </source>
</evidence>
<dbReference type="SUPFAM" id="SSF53092">
    <property type="entry name" value="Creatinase/prolidase N-terminal domain"/>
    <property type="match status" value="1"/>
</dbReference>
<keyword evidence="5" id="KW-0472">Membrane</keyword>
<comment type="caution">
    <text evidence="9">The sequence shown here is derived from an EMBL/GenBank/DDBJ whole genome shotgun (WGS) entry which is preliminary data.</text>
</comment>
<dbReference type="VEuPathDB" id="FungiDB:H257_07179"/>
<dbReference type="InterPro" id="IPR000587">
    <property type="entry name" value="Creatinase_N"/>
</dbReference>
<dbReference type="SUPFAM" id="SSF55920">
    <property type="entry name" value="Creatinase/aminopeptidase"/>
    <property type="match status" value="1"/>
</dbReference>
<dbReference type="InterPro" id="IPR032416">
    <property type="entry name" value="Peptidase_M24_C"/>
</dbReference>
<dbReference type="InterPro" id="IPR000994">
    <property type="entry name" value="Pept_M24"/>
</dbReference>
<dbReference type="PANTHER" id="PTHR43763:SF6">
    <property type="entry name" value="XAA-PRO AMINOPEPTIDASE 1"/>
    <property type="match status" value="1"/>
</dbReference>